<feature type="chain" id="PRO_5040906591" evidence="2">
    <location>
        <begin position="25"/>
        <end position="430"/>
    </location>
</feature>
<evidence type="ECO:0000313" key="4">
    <source>
        <dbReference type="Proteomes" id="UP001155587"/>
    </source>
</evidence>
<proteinExistence type="predicted"/>
<feature type="signal peptide" evidence="2">
    <location>
        <begin position="1"/>
        <end position="24"/>
    </location>
</feature>
<protein>
    <submittedName>
        <fullName evidence="3">BatD family protein</fullName>
    </submittedName>
</protein>
<comment type="caution">
    <text evidence="3">The sequence shown here is derived from an EMBL/GenBank/DDBJ whole genome shotgun (WGS) entry which is preliminary data.</text>
</comment>
<dbReference type="InterPro" id="IPR025738">
    <property type="entry name" value="BatD"/>
</dbReference>
<dbReference type="Proteomes" id="UP001155587">
    <property type="component" value="Unassembled WGS sequence"/>
</dbReference>
<feature type="transmembrane region" description="Helical" evidence="1">
    <location>
        <begin position="299"/>
        <end position="318"/>
    </location>
</feature>
<sequence>MNLKYKFVLVLLAIVAMLSHSAFANEKDSSKIRTVKMSAWLGQENADKPLEFTVNEQIILSIEVATPRWFTGGTRISRIDVPNLIAKQRNPMAINSTERKNGITWSKQRWEVTLYPQTSGTFVIPPIAIQTQVSTQNVRSASRTLYTQPMTFEVRMPTGKLSEQQSWLSASDMTLTQQWETSNDELKAGDSITRTVTLNADDTLSILIPSLIPTDATHAYQVYRQPPRLSDSHERGAYKAQRTEQHTYVLQKGGNFTLPDIDVVWWNSSKKTLETVTLEGKTISVRHTLSSFVAQYQRWLAGMAVLLFMLIAGSVLLYRRVQQQGFSEGFNLLFALKNKNFSRLRLLTYRKLKMSQGKVALSTVSNNEHWQEQARQWQTGKESTSLLMQVWRKVSQKHSEDALKPRTKCSTRFTVLKNRILPPALNLPKE</sequence>
<dbReference type="RefSeq" id="WP_265673873.1">
    <property type="nucleotide sequence ID" value="NZ_JAKRRY010000004.1"/>
</dbReference>
<organism evidence="3 4">
    <name type="scientific">Vibrio qingdaonensis</name>
    <dbReference type="NCBI Taxonomy" id="2829491"/>
    <lineage>
        <taxon>Bacteria</taxon>
        <taxon>Pseudomonadati</taxon>
        <taxon>Pseudomonadota</taxon>
        <taxon>Gammaproteobacteria</taxon>
        <taxon>Vibrionales</taxon>
        <taxon>Vibrionaceae</taxon>
        <taxon>Vibrio</taxon>
    </lineage>
</organism>
<evidence type="ECO:0000256" key="1">
    <source>
        <dbReference type="SAM" id="Phobius"/>
    </source>
</evidence>
<dbReference type="Pfam" id="PF13584">
    <property type="entry name" value="BatD"/>
    <property type="match status" value="1"/>
</dbReference>
<reference evidence="3" key="1">
    <citation type="submission" date="2022-02" db="EMBL/GenBank/DDBJ databases">
        <title>Vibrio sp. nov, a new bacterium isolated from seawater.</title>
        <authorList>
            <person name="Yuan Y."/>
        </authorList>
    </citation>
    <scope>NUCLEOTIDE SEQUENCE</scope>
    <source>
        <strain evidence="3">ZSDZ65</strain>
    </source>
</reference>
<keyword evidence="1" id="KW-0472">Membrane</keyword>
<keyword evidence="4" id="KW-1185">Reference proteome</keyword>
<keyword evidence="2" id="KW-0732">Signal</keyword>
<dbReference type="AlphaFoldDB" id="A0A9X3CL36"/>
<evidence type="ECO:0000313" key="3">
    <source>
        <dbReference type="EMBL" id="MCW8345432.1"/>
    </source>
</evidence>
<accession>A0A9X3CL36</accession>
<dbReference type="EMBL" id="JAKRRY010000004">
    <property type="protein sequence ID" value="MCW8345432.1"/>
    <property type="molecule type" value="Genomic_DNA"/>
</dbReference>
<keyword evidence="1" id="KW-1133">Transmembrane helix</keyword>
<dbReference type="PANTHER" id="PTHR40940">
    <property type="entry name" value="PROTEIN BATD-RELATED"/>
    <property type="match status" value="1"/>
</dbReference>
<dbReference type="PANTHER" id="PTHR40940:SF1">
    <property type="entry name" value="PROTEIN BATD"/>
    <property type="match status" value="1"/>
</dbReference>
<keyword evidence="1" id="KW-0812">Transmembrane</keyword>
<evidence type="ECO:0000256" key="2">
    <source>
        <dbReference type="SAM" id="SignalP"/>
    </source>
</evidence>
<name>A0A9X3CL36_9VIBR</name>
<gene>
    <name evidence="3" type="ORF">MD535_05220</name>
</gene>